<dbReference type="InterPro" id="IPR029050">
    <property type="entry name" value="Immunoprotect_excell_Ig-like"/>
</dbReference>
<feature type="compositionally biased region" description="Basic and acidic residues" evidence="2">
    <location>
        <begin position="66"/>
        <end position="80"/>
    </location>
</feature>
<evidence type="ECO:0000256" key="3">
    <source>
        <dbReference type="SAM" id="Phobius"/>
    </source>
</evidence>
<reference evidence="5 6" key="1">
    <citation type="submission" date="2016-10" db="EMBL/GenBank/DDBJ databases">
        <authorList>
            <person name="de Groot N.N."/>
        </authorList>
    </citation>
    <scope>NUCLEOTIDE SEQUENCE [LARGE SCALE GENOMIC DNA]</scope>
    <source>
        <strain evidence="5 6">DSM 43941</strain>
    </source>
</reference>
<keyword evidence="6" id="KW-1185">Reference proteome</keyword>
<feature type="domain" description="DUF4352" evidence="4">
    <location>
        <begin position="141"/>
        <end position="239"/>
    </location>
</feature>
<evidence type="ECO:0000313" key="5">
    <source>
        <dbReference type="EMBL" id="SDT74087.1"/>
    </source>
</evidence>
<evidence type="ECO:0000313" key="6">
    <source>
        <dbReference type="Proteomes" id="UP000198688"/>
    </source>
</evidence>
<dbReference type="Proteomes" id="UP000198688">
    <property type="component" value="Chromosome I"/>
</dbReference>
<feature type="compositionally biased region" description="Basic and acidic residues" evidence="2">
    <location>
        <begin position="38"/>
        <end position="59"/>
    </location>
</feature>
<sequence length="259" mass="27660">MRRVAALFGRVELSMDGHRVRLGRGCRSLGDSVTYAPHRSDTARDESSRAGRSRREPARHAPPRRTRPDRYDEGRTRPDWYDDEESNALRRRARSWVAGGVLASAGLVAFGAWAVVTTPPPASMIAVAPDDSPGGGFDVDVTGVRCGVPSVGPSGMEQEAAGQFCLLDVKVTNNGREPVLFDSAAQRVRDDDGVAYAVAEQAAVFLNDRGSTLLNEIQPGETVAGVLPFDMPFGARPSDAELGDGATTTGVRVNLPDPC</sequence>
<dbReference type="STRING" id="113562.SAMN04489716_6872"/>
<gene>
    <name evidence="5" type="ORF">SAMN04489716_6872</name>
</gene>
<dbReference type="Gene3D" id="2.60.40.1240">
    <property type="match status" value="1"/>
</dbReference>
<accession>A0A1H2CUZ7</accession>
<feature type="transmembrane region" description="Helical" evidence="3">
    <location>
        <begin position="96"/>
        <end position="116"/>
    </location>
</feature>
<protein>
    <recommendedName>
        <fullName evidence="4">DUF4352 domain-containing protein</fullName>
    </recommendedName>
</protein>
<dbReference type="EMBL" id="LT629758">
    <property type="protein sequence ID" value="SDT74087.1"/>
    <property type="molecule type" value="Genomic_DNA"/>
</dbReference>
<dbReference type="Pfam" id="PF11611">
    <property type="entry name" value="DUF4352"/>
    <property type="match status" value="1"/>
</dbReference>
<proteinExistence type="predicted"/>
<evidence type="ECO:0000256" key="2">
    <source>
        <dbReference type="SAM" id="MobiDB-lite"/>
    </source>
</evidence>
<organism evidence="5 6">
    <name type="scientific">Actinoplanes derwentensis</name>
    <dbReference type="NCBI Taxonomy" id="113562"/>
    <lineage>
        <taxon>Bacteria</taxon>
        <taxon>Bacillati</taxon>
        <taxon>Actinomycetota</taxon>
        <taxon>Actinomycetes</taxon>
        <taxon>Micromonosporales</taxon>
        <taxon>Micromonosporaceae</taxon>
        <taxon>Actinoplanes</taxon>
    </lineage>
</organism>
<name>A0A1H2CUZ7_9ACTN</name>
<evidence type="ECO:0000256" key="1">
    <source>
        <dbReference type="ARBA" id="ARBA00022729"/>
    </source>
</evidence>
<dbReference type="InterPro" id="IPR029051">
    <property type="entry name" value="DUF4352"/>
</dbReference>
<keyword evidence="3" id="KW-0472">Membrane</keyword>
<feature type="region of interest" description="Disordered" evidence="2">
    <location>
        <begin position="30"/>
        <end position="85"/>
    </location>
</feature>
<evidence type="ECO:0000259" key="4">
    <source>
        <dbReference type="Pfam" id="PF11611"/>
    </source>
</evidence>
<keyword evidence="3" id="KW-0812">Transmembrane</keyword>
<keyword evidence="1" id="KW-0732">Signal</keyword>
<dbReference type="AlphaFoldDB" id="A0A1H2CUZ7"/>
<keyword evidence="3" id="KW-1133">Transmembrane helix</keyword>